<protein>
    <submittedName>
        <fullName evidence="1">Inclusion body protein</fullName>
    </submittedName>
</protein>
<dbReference type="Gene3D" id="2.60.40.3910">
    <property type="entry name" value="Inclusion body protein"/>
    <property type="match status" value="1"/>
</dbReference>
<proteinExistence type="predicted"/>
<accession>A0ABY6VRI3</accession>
<gene>
    <name evidence="1" type="ORF">PCA20602_01060</name>
</gene>
<evidence type="ECO:0000313" key="1">
    <source>
        <dbReference type="EMBL" id="VVD79904.1"/>
    </source>
</evidence>
<comment type="caution">
    <text evidence="1">The sequence shown here is derived from an EMBL/GenBank/DDBJ whole genome shotgun (WGS) entry which is preliminary data.</text>
</comment>
<dbReference type="RefSeq" id="WP_174980819.1">
    <property type="nucleotide sequence ID" value="NZ_CABPRV010000002.1"/>
</dbReference>
<organism evidence="1 2">
    <name type="scientific">Pandoraea capi</name>
    <dbReference type="NCBI Taxonomy" id="2508286"/>
    <lineage>
        <taxon>Bacteria</taxon>
        <taxon>Pseudomonadati</taxon>
        <taxon>Pseudomonadota</taxon>
        <taxon>Betaproteobacteria</taxon>
        <taxon>Burkholderiales</taxon>
        <taxon>Burkholderiaceae</taxon>
        <taxon>Pandoraea</taxon>
    </lineage>
</organism>
<name>A0ABY6VRI3_9BURK</name>
<evidence type="ECO:0000313" key="2">
    <source>
        <dbReference type="Proteomes" id="UP000366065"/>
    </source>
</evidence>
<dbReference type="Proteomes" id="UP000366065">
    <property type="component" value="Unassembled WGS sequence"/>
</dbReference>
<dbReference type="InterPro" id="IPR021087">
    <property type="entry name" value="Uncharacterised_PixA/AidA"/>
</dbReference>
<reference evidence="1 2" key="1">
    <citation type="submission" date="2019-08" db="EMBL/GenBank/DDBJ databases">
        <authorList>
            <person name="Peeters C."/>
        </authorList>
    </citation>
    <scope>NUCLEOTIDE SEQUENCE [LARGE SCALE GENOMIC DNA]</scope>
    <source>
        <strain evidence="1 2">LMG 20602</strain>
    </source>
</reference>
<dbReference type="EMBL" id="CABPRV010000002">
    <property type="protein sequence ID" value="VVD79904.1"/>
    <property type="molecule type" value="Genomic_DNA"/>
</dbReference>
<dbReference type="Pfam" id="PF12306">
    <property type="entry name" value="PixA"/>
    <property type="match status" value="1"/>
</dbReference>
<keyword evidence="2" id="KW-1185">Reference proteome</keyword>
<dbReference type="InterPro" id="IPR038712">
    <property type="entry name" value="PixA-like_sf"/>
</dbReference>
<sequence>MSDAQNCGNGGGEDGARDSAAITDVLLVIDTATLLDKAAGQSPSPVSVDGTDCYRLSPGHDTLDGSSGTHAATWRIDARPGERIRMRWTALAMRGEQAVLLQLALADDAMLGNLQLHVEDNAVRYAPRYDKPEEAVARQAPDAYWQADVVASGEAETSVEATVTDRDANVLGRFTWSMRIAVA</sequence>